<dbReference type="AlphaFoldDB" id="A0A4R4UJA4"/>
<dbReference type="SUPFAM" id="SSF74650">
    <property type="entry name" value="Galactose mutarotase-like"/>
    <property type="match status" value="1"/>
</dbReference>
<feature type="non-terminal residue" evidence="2">
    <location>
        <position position="1"/>
    </location>
</feature>
<evidence type="ECO:0000313" key="2">
    <source>
        <dbReference type="EMBL" id="TDC88862.1"/>
    </source>
</evidence>
<dbReference type="InterPro" id="IPR041147">
    <property type="entry name" value="GH38_C"/>
</dbReference>
<dbReference type="Proteomes" id="UP000294744">
    <property type="component" value="Unassembled WGS sequence"/>
</dbReference>
<gene>
    <name evidence="2" type="ORF">E1161_22605</name>
</gene>
<protein>
    <recommendedName>
        <fullName evidence="1">Glycosyl hydrolases family 38 C-terminal domain-containing protein</fullName>
    </recommendedName>
</protein>
<dbReference type="EMBL" id="SMKV01000038">
    <property type="protein sequence ID" value="TDC88862.1"/>
    <property type="molecule type" value="Genomic_DNA"/>
</dbReference>
<organism evidence="2 3">
    <name type="scientific">Saccharopolyspora aridisoli</name>
    <dbReference type="NCBI Taxonomy" id="2530385"/>
    <lineage>
        <taxon>Bacteria</taxon>
        <taxon>Bacillati</taxon>
        <taxon>Actinomycetota</taxon>
        <taxon>Actinomycetes</taxon>
        <taxon>Pseudonocardiales</taxon>
        <taxon>Pseudonocardiaceae</taxon>
        <taxon>Saccharopolyspora</taxon>
    </lineage>
</organism>
<dbReference type="RefSeq" id="WP_132626542.1">
    <property type="nucleotide sequence ID" value="NZ_SMKV01000038.1"/>
</dbReference>
<proteinExistence type="predicted"/>
<sequence>TLGLSRVIRGVTGWVPHLGTHPVTPLITLDNPNVIVEALKLADDRSGDVIVRLYEARGAQARTHLTTSFPATTITRTDLLERPTHAPQPPDAPLKLRPFEIRTLRITRA</sequence>
<feature type="domain" description="Glycosyl hydrolases family 38 C-terminal" evidence="1">
    <location>
        <begin position="33"/>
        <end position="104"/>
    </location>
</feature>
<keyword evidence="3" id="KW-1185">Reference proteome</keyword>
<dbReference type="OrthoDB" id="1049785at2"/>
<dbReference type="Pfam" id="PF17677">
    <property type="entry name" value="Glyco_hydro38C2"/>
    <property type="match status" value="1"/>
</dbReference>
<dbReference type="PANTHER" id="PTHR46017">
    <property type="entry name" value="ALPHA-MANNOSIDASE 2C1"/>
    <property type="match status" value="1"/>
</dbReference>
<name>A0A4R4UJA4_9PSEU</name>
<evidence type="ECO:0000259" key="1">
    <source>
        <dbReference type="Pfam" id="PF17677"/>
    </source>
</evidence>
<dbReference type="InterPro" id="IPR011013">
    <property type="entry name" value="Gal_mutarotase_sf_dom"/>
</dbReference>
<dbReference type="Gene3D" id="2.60.40.2220">
    <property type="match status" value="1"/>
</dbReference>
<reference evidence="2 3" key="1">
    <citation type="submission" date="2019-03" db="EMBL/GenBank/DDBJ databases">
        <title>Draft genome sequences of novel Actinobacteria.</title>
        <authorList>
            <person name="Sahin N."/>
            <person name="Ay H."/>
            <person name="Saygin H."/>
        </authorList>
    </citation>
    <scope>NUCLEOTIDE SEQUENCE [LARGE SCALE GENOMIC DNA]</scope>
    <source>
        <strain evidence="2 3">16K404</strain>
    </source>
</reference>
<dbReference type="PANTHER" id="PTHR46017:SF1">
    <property type="entry name" value="ALPHA-MANNOSIDASE 2C1"/>
    <property type="match status" value="1"/>
</dbReference>
<dbReference type="GO" id="GO:0030246">
    <property type="term" value="F:carbohydrate binding"/>
    <property type="evidence" value="ECO:0007669"/>
    <property type="project" value="InterPro"/>
</dbReference>
<evidence type="ECO:0000313" key="3">
    <source>
        <dbReference type="Proteomes" id="UP000294744"/>
    </source>
</evidence>
<comment type="caution">
    <text evidence="2">The sequence shown here is derived from an EMBL/GenBank/DDBJ whole genome shotgun (WGS) entry which is preliminary data.</text>
</comment>
<dbReference type="GO" id="GO:0009313">
    <property type="term" value="P:oligosaccharide catabolic process"/>
    <property type="evidence" value="ECO:0007669"/>
    <property type="project" value="TreeGrafter"/>
</dbReference>
<dbReference type="GO" id="GO:0004559">
    <property type="term" value="F:alpha-mannosidase activity"/>
    <property type="evidence" value="ECO:0007669"/>
    <property type="project" value="TreeGrafter"/>
</dbReference>
<accession>A0A4R4UJA4</accession>